<dbReference type="GO" id="GO:0046872">
    <property type="term" value="F:metal ion binding"/>
    <property type="evidence" value="ECO:0007669"/>
    <property type="project" value="UniProtKB-KW"/>
</dbReference>
<evidence type="ECO:0000256" key="3">
    <source>
        <dbReference type="PIRSR" id="PIRSR001235-1"/>
    </source>
</evidence>
<proteinExistence type="inferred from homology"/>
<dbReference type="Gene3D" id="3.40.630.10">
    <property type="entry name" value="Zn peptidases"/>
    <property type="match status" value="1"/>
</dbReference>
<dbReference type="PANTHER" id="PTHR32494:SF5">
    <property type="entry name" value="ALLANTOATE AMIDOHYDROLASE"/>
    <property type="match status" value="1"/>
</dbReference>
<feature type="binding site" evidence="3">
    <location>
        <position position="391"/>
    </location>
    <ligand>
        <name>Zn(2+)</name>
        <dbReference type="ChEBI" id="CHEBI:29105"/>
        <label>2</label>
    </ligand>
</feature>
<evidence type="ECO:0000256" key="2">
    <source>
        <dbReference type="ARBA" id="ARBA00022801"/>
    </source>
</evidence>
<dbReference type="GO" id="GO:0016813">
    <property type="term" value="F:hydrolase activity, acting on carbon-nitrogen (but not peptide) bonds, in linear amidines"/>
    <property type="evidence" value="ECO:0007669"/>
    <property type="project" value="InterPro"/>
</dbReference>
<comment type="cofactor">
    <cofactor evidence="3">
        <name>Zn(2+)</name>
        <dbReference type="ChEBI" id="CHEBI:29105"/>
    </cofactor>
    <text evidence="3">Binds 2 Zn(2+) ions per subunit.</text>
</comment>
<dbReference type="PIRSF" id="PIRSF001235">
    <property type="entry name" value="Amidase_carbamoylase"/>
    <property type="match status" value="1"/>
</dbReference>
<keyword evidence="3" id="KW-0479">Metal-binding</keyword>
<dbReference type="EMBL" id="JACPUR010000017">
    <property type="protein sequence ID" value="MBI3127428.1"/>
    <property type="molecule type" value="Genomic_DNA"/>
</dbReference>
<dbReference type="Proteomes" id="UP000782312">
    <property type="component" value="Unassembled WGS sequence"/>
</dbReference>
<feature type="binding site" evidence="3">
    <location>
        <position position="86"/>
    </location>
    <ligand>
        <name>Zn(2+)</name>
        <dbReference type="ChEBI" id="CHEBI:29105"/>
        <label>1</label>
    </ligand>
</feature>
<comment type="similarity">
    <text evidence="1">Belongs to the peptidase M20 family.</text>
</comment>
<evidence type="ECO:0000256" key="1">
    <source>
        <dbReference type="ARBA" id="ARBA00006153"/>
    </source>
</evidence>
<name>A0A932HZQ2_UNCTE</name>
<evidence type="ECO:0000313" key="5">
    <source>
        <dbReference type="EMBL" id="MBI3127428.1"/>
    </source>
</evidence>
<gene>
    <name evidence="5" type="ORF">HYZ11_07475</name>
</gene>
<dbReference type="NCBIfam" id="TIGR01879">
    <property type="entry name" value="hydantase"/>
    <property type="match status" value="1"/>
</dbReference>
<dbReference type="InterPro" id="IPR002933">
    <property type="entry name" value="Peptidase_M20"/>
</dbReference>
<protein>
    <submittedName>
        <fullName evidence="5">M20 family metallo-hydrolase</fullName>
    </submittedName>
</protein>
<dbReference type="SUPFAM" id="SSF55031">
    <property type="entry name" value="Bacterial exopeptidase dimerisation domain"/>
    <property type="match status" value="1"/>
</dbReference>
<dbReference type="InterPro" id="IPR010158">
    <property type="entry name" value="Amidase_Cbmase"/>
</dbReference>
<feature type="binding site" evidence="3">
    <location>
        <position position="132"/>
    </location>
    <ligand>
        <name>Zn(2+)</name>
        <dbReference type="ChEBI" id="CHEBI:29105"/>
        <label>2</label>
    </ligand>
</feature>
<feature type="domain" description="Peptidase M20 dimerisation" evidence="4">
    <location>
        <begin position="219"/>
        <end position="315"/>
    </location>
</feature>
<keyword evidence="2" id="KW-0378">Hydrolase</keyword>
<feature type="binding site" evidence="3">
    <location>
        <position position="97"/>
    </location>
    <ligand>
        <name>Zn(2+)</name>
        <dbReference type="ChEBI" id="CHEBI:29105"/>
        <label>1</label>
    </ligand>
</feature>
<dbReference type="Pfam" id="PF07687">
    <property type="entry name" value="M20_dimer"/>
    <property type="match status" value="1"/>
</dbReference>
<evidence type="ECO:0000259" key="4">
    <source>
        <dbReference type="Pfam" id="PF07687"/>
    </source>
</evidence>
<accession>A0A932HZQ2</accession>
<dbReference type="SUPFAM" id="SSF53187">
    <property type="entry name" value="Zn-dependent exopeptidases"/>
    <property type="match status" value="1"/>
</dbReference>
<dbReference type="Pfam" id="PF01546">
    <property type="entry name" value="Peptidase_M20"/>
    <property type="match status" value="1"/>
</dbReference>
<keyword evidence="3" id="KW-0862">Zinc</keyword>
<feature type="binding site" evidence="3">
    <location>
        <position position="197"/>
    </location>
    <ligand>
        <name>Zn(2+)</name>
        <dbReference type="ChEBI" id="CHEBI:29105"/>
        <label>1</label>
    </ligand>
</feature>
<sequence length="423" mass="45831">MAASSPLRANRARMQREFDAQARIGRFGETGLVRIALTPEYNRARDLVRRWMEEAGLRTRVDAVGNLIGRREGRAKGLPAVMAGSHLDSQNPGGRFDGPAGVLAALEAVRRIAETGAPHDHPLEVVAFVGEESAGGMTVFGSSVMTGVVGPREMRRAVHPPTGKSMYEAVAASGGNPARAASCVLPKKALKAFIELHIEQGPVLEAERAPIGVVDRVVGYTRGKAIFEGVTAHSGGQPMPYRRDAAMAAADFMVEMERAVRRMPESQRVTLTFGEVDVRPGWISIVPGEAALTFDLRARGMPALKRMIGRMRRELARIRRERKVPGRLAEVSILPPCPTSPAVRRAIARAAEETGSRWISLASGGVHDACRMARVCPMGMIFIPSVKGLSHTPEEFTHFRHLVRGAEVLAAAMLRLADRRAKA</sequence>
<dbReference type="PANTHER" id="PTHR32494">
    <property type="entry name" value="ALLANTOATE DEIMINASE-RELATED"/>
    <property type="match status" value="1"/>
</dbReference>
<feature type="binding site" evidence="3">
    <location>
        <position position="97"/>
    </location>
    <ligand>
        <name>Zn(2+)</name>
        <dbReference type="ChEBI" id="CHEBI:29105"/>
        <label>2</label>
    </ligand>
</feature>
<dbReference type="AlphaFoldDB" id="A0A932HZQ2"/>
<reference evidence="5" key="1">
    <citation type="submission" date="2020-07" db="EMBL/GenBank/DDBJ databases">
        <title>Huge and variable diversity of episymbiotic CPR bacteria and DPANN archaea in groundwater ecosystems.</title>
        <authorList>
            <person name="He C.Y."/>
            <person name="Keren R."/>
            <person name="Whittaker M."/>
            <person name="Farag I.F."/>
            <person name="Doudna J."/>
            <person name="Cate J.H.D."/>
            <person name="Banfield J.F."/>
        </authorList>
    </citation>
    <scope>NUCLEOTIDE SEQUENCE</scope>
    <source>
        <strain evidence="5">NC_groundwater_763_Ag_S-0.2um_68_21</strain>
    </source>
</reference>
<evidence type="ECO:0000313" key="6">
    <source>
        <dbReference type="Proteomes" id="UP000782312"/>
    </source>
</evidence>
<dbReference type="InterPro" id="IPR036264">
    <property type="entry name" value="Bact_exopeptidase_dim_dom"/>
</dbReference>
<organism evidence="5 6">
    <name type="scientific">Tectimicrobiota bacterium</name>
    <dbReference type="NCBI Taxonomy" id="2528274"/>
    <lineage>
        <taxon>Bacteria</taxon>
        <taxon>Pseudomonadati</taxon>
        <taxon>Nitrospinota/Tectimicrobiota group</taxon>
        <taxon>Candidatus Tectimicrobiota</taxon>
    </lineage>
</organism>
<dbReference type="CDD" id="cd03884">
    <property type="entry name" value="M20_bAS"/>
    <property type="match status" value="1"/>
</dbReference>
<dbReference type="Gene3D" id="3.30.70.360">
    <property type="match status" value="1"/>
</dbReference>
<dbReference type="InterPro" id="IPR011650">
    <property type="entry name" value="Peptidase_M20_dimer"/>
</dbReference>
<comment type="caution">
    <text evidence="5">The sequence shown here is derived from an EMBL/GenBank/DDBJ whole genome shotgun (WGS) entry which is preliminary data.</text>
</comment>